<sequence>MKDDLNLTFGEIFNNDPQAFLDQLIDIQTHTANRRKAEEWADQLRLIDISEVPRLENRVGAKTLSYTGGSQFKYPSRRKEPLVLPLLEKTDDDGEVPYIAVSWRWITGNRPPQWGCDVRESYDYRIQRPGREPHKSQFPDHYFDRVIMYAQSWSINRLWIDKESVYQEDDEDRNLGVQIMDAVYEGSYLSVGLLTTPLMHQKEIDLLAELLSGLIFQNSHDDTGTPKYWASIKEKKLLRVQTLILRILSDPRWSRGWIFQEDHLSSDRMRLMIPHSEGLKIGDGPWDNIPGNLIVDLLDFRKAVTRFCMASSENQHRWPISEMLGKAKQYDMFNQRSYNACQHPRDSHRIRIWTDGDMSGTKMNQSDDYISGTTYPSTTLSILDDICHRDLEIKEDRIAIMANACKFSRRLDISKSSRLVISETYSLSAILLTLMLINGEIMETIGVRSHRTLMDYTLRQYMEEVQYQFNAPTLKHDQSFIDHCRLKESTINQRGVEVPGFLFKLLPNRKPSSAESKPNPLKLTADDRQHIERLKRQNRQAQKFHSGRKFNMLAEEVISILLQKLRRNYGSDCALAEFIEQTLACDTNPPPPEALPSTPYVLDNMIGVVQALIDGRELRLARLDSEPDTTNPSAIFVAPYRSNEWYNETWWAEFGTGTNRVWVFTSWDNGWRKHGMERLASMEVAPFTQGPNPTDRARGLRQWDPNGAESAFLRRYGWVNGVWNIGGKHMGKYTFPIAGLTSPQIPQNGGRTRTSPPPQMQEGGERTSAASPPATRRRSKRKRDTNDVELSE</sequence>
<gene>
    <name evidence="3" type="ORF">B5807_01876</name>
</gene>
<dbReference type="EMBL" id="KZ107839">
    <property type="protein sequence ID" value="OSS52447.1"/>
    <property type="molecule type" value="Genomic_DNA"/>
</dbReference>
<organism evidence="3 4">
    <name type="scientific">Epicoccum nigrum</name>
    <name type="common">Soil fungus</name>
    <name type="synonym">Epicoccum purpurascens</name>
    <dbReference type="NCBI Taxonomy" id="105696"/>
    <lineage>
        <taxon>Eukaryota</taxon>
        <taxon>Fungi</taxon>
        <taxon>Dikarya</taxon>
        <taxon>Ascomycota</taxon>
        <taxon>Pezizomycotina</taxon>
        <taxon>Dothideomycetes</taxon>
        <taxon>Pleosporomycetidae</taxon>
        <taxon>Pleosporales</taxon>
        <taxon>Pleosporineae</taxon>
        <taxon>Didymellaceae</taxon>
        <taxon>Epicoccum</taxon>
    </lineage>
</organism>
<reference evidence="3 4" key="1">
    <citation type="journal article" date="2017" name="Genome Announc.">
        <title>Genome sequence of the saprophytic ascomycete Epicoccum nigrum ICMP 19927 strain isolated from New Zealand.</title>
        <authorList>
            <person name="Fokin M."/>
            <person name="Fleetwood D."/>
            <person name="Weir B.S."/>
            <person name="Villas-Boas S.G."/>
        </authorList>
    </citation>
    <scope>NUCLEOTIDE SEQUENCE [LARGE SCALE GENOMIC DNA]</scope>
    <source>
        <strain evidence="3 4">ICMP 19927</strain>
    </source>
</reference>
<dbReference type="Pfam" id="PF06985">
    <property type="entry name" value="HET"/>
    <property type="match status" value="1"/>
</dbReference>
<protein>
    <recommendedName>
        <fullName evidence="2">Heterokaryon incompatibility domain-containing protein</fullName>
    </recommendedName>
</protein>
<dbReference type="OMA" id="GWIFQED"/>
<dbReference type="PANTHER" id="PTHR33112:SF16">
    <property type="entry name" value="HETEROKARYON INCOMPATIBILITY DOMAIN-CONTAINING PROTEIN"/>
    <property type="match status" value="1"/>
</dbReference>
<dbReference type="InParanoid" id="A0A1Y2MAF6"/>
<feature type="domain" description="Heterokaryon incompatibility" evidence="2">
    <location>
        <begin position="98"/>
        <end position="261"/>
    </location>
</feature>
<evidence type="ECO:0000256" key="1">
    <source>
        <dbReference type="SAM" id="MobiDB-lite"/>
    </source>
</evidence>
<dbReference type="InterPro" id="IPR010730">
    <property type="entry name" value="HET"/>
</dbReference>
<dbReference type="Proteomes" id="UP000193240">
    <property type="component" value="Unassembled WGS sequence"/>
</dbReference>
<keyword evidence="4" id="KW-1185">Reference proteome</keyword>
<proteinExistence type="predicted"/>
<dbReference type="AlphaFoldDB" id="A0A1Y2MAF6"/>
<feature type="region of interest" description="Disordered" evidence="1">
    <location>
        <begin position="741"/>
        <end position="792"/>
    </location>
</feature>
<evidence type="ECO:0000259" key="2">
    <source>
        <dbReference type="Pfam" id="PF06985"/>
    </source>
</evidence>
<evidence type="ECO:0000313" key="4">
    <source>
        <dbReference type="Proteomes" id="UP000193240"/>
    </source>
</evidence>
<feature type="compositionally biased region" description="Polar residues" evidence="1">
    <location>
        <begin position="741"/>
        <end position="754"/>
    </location>
</feature>
<dbReference type="PANTHER" id="PTHR33112">
    <property type="entry name" value="DOMAIN PROTEIN, PUTATIVE-RELATED"/>
    <property type="match status" value="1"/>
</dbReference>
<accession>A0A1Y2MAF6</accession>
<evidence type="ECO:0000313" key="3">
    <source>
        <dbReference type="EMBL" id="OSS52447.1"/>
    </source>
</evidence>
<dbReference type="STRING" id="105696.A0A1Y2MAF6"/>
<name>A0A1Y2MAF6_EPING</name>